<dbReference type="InParanoid" id="A0A066VYM1"/>
<feature type="compositionally biased region" description="Basic and acidic residues" evidence="5">
    <location>
        <begin position="455"/>
        <end position="464"/>
    </location>
</feature>
<feature type="compositionally biased region" description="Basic and acidic residues" evidence="5">
    <location>
        <begin position="75"/>
        <end position="88"/>
    </location>
</feature>
<evidence type="ECO:0000256" key="2">
    <source>
        <dbReference type="ARBA" id="ARBA00022679"/>
    </source>
</evidence>
<dbReference type="GO" id="GO:0005634">
    <property type="term" value="C:nucleus"/>
    <property type="evidence" value="ECO:0007669"/>
    <property type="project" value="TreeGrafter"/>
</dbReference>
<feature type="compositionally biased region" description="Basic and acidic residues" evidence="5">
    <location>
        <begin position="51"/>
        <end position="60"/>
    </location>
</feature>
<feature type="region of interest" description="Disordered" evidence="5">
    <location>
        <begin position="451"/>
        <end position="470"/>
    </location>
</feature>
<evidence type="ECO:0000256" key="4">
    <source>
        <dbReference type="ARBA" id="ARBA00043988"/>
    </source>
</evidence>
<accession>A0A066VYM1</accession>
<dbReference type="GO" id="GO:0008757">
    <property type="term" value="F:S-adenosylmethionine-dependent methyltransferase activity"/>
    <property type="evidence" value="ECO:0007669"/>
    <property type="project" value="UniProtKB-ARBA"/>
</dbReference>
<dbReference type="PANTHER" id="PTHR14614:SF164">
    <property type="entry name" value="HISTONE-ARGININE METHYLTRANSFERASE METTL23"/>
    <property type="match status" value="1"/>
</dbReference>
<keyword evidence="2" id="KW-0808">Transferase</keyword>
<dbReference type="GO" id="GO:0032259">
    <property type="term" value="P:methylation"/>
    <property type="evidence" value="ECO:0007669"/>
    <property type="project" value="UniProtKB-KW"/>
</dbReference>
<reference evidence="6 7" key="1">
    <citation type="submission" date="2014-05" db="EMBL/GenBank/DDBJ databases">
        <title>Draft genome sequence of a rare smut relative, Tilletiaria anomala UBC 951.</title>
        <authorList>
            <consortium name="DOE Joint Genome Institute"/>
            <person name="Toome M."/>
            <person name="Kuo A."/>
            <person name="Henrissat B."/>
            <person name="Lipzen A."/>
            <person name="Tritt A."/>
            <person name="Yoshinaga Y."/>
            <person name="Zane M."/>
            <person name="Barry K."/>
            <person name="Grigoriev I.V."/>
            <person name="Spatafora J.W."/>
            <person name="Aimea M.C."/>
        </authorList>
    </citation>
    <scope>NUCLEOTIDE SEQUENCE [LARGE SCALE GENOMIC DNA]</scope>
    <source>
        <strain evidence="6 7">UBC 951</strain>
    </source>
</reference>
<feature type="compositionally biased region" description="Basic and acidic residues" evidence="5">
    <location>
        <begin position="1"/>
        <end position="10"/>
    </location>
</feature>
<dbReference type="Gene3D" id="3.40.50.150">
    <property type="entry name" value="Vaccinia Virus protein VP39"/>
    <property type="match status" value="1"/>
</dbReference>
<feature type="region of interest" description="Disordered" evidence="5">
    <location>
        <begin position="44"/>
        <end position="93"/>
    </location>
</feature>
<protein>
    <recommendedName>
        <fullName evidence="8">S-adenosyl-L-methionine-dependent methyltransferase</fullName>
    </recommendedName>
</protein>
<comment type="similarity">
    <text evidence="4">Belongs to the methyltransferase superfamily. METTL23 family.</text>
</comment>
<proteinExistence type="inferred from homology"/>
<dbReference type="RefSeq" id="XP_013242515.1">
    <property type="nucleotide sequence ID" value="XM_013387061.1"/>
</dbReference>
<keyword evidence="1" id="KW-0489">Methyltransferase</keyword>
<dbReference type="EMBL" id="JMSN01000057">
    <property type="protein sequence ID" value="KDN43894.1"/>
    <property type="molecule type" value="Genomic_DNA"/>
</dbReference>
<keyword evidence="7" id="KW-1185">Reference proteome</keyword>
<dbReference type="InterPro" id="IPR029063">
    <property type="entry name" value="SAM-dependent_MTases_sf"/>
</dbReference>
<evidence type="ECO:0000256" key="5">
    <source>
        <dbReference type="SAM" id="MobiDB-lite"/>
    </source>
</evidence>
<dbReference type="HOGENOM" id="CLU_531135_0_0_1"/>
<dbReference type="GO" id="GO:0005737">
    <property type="term" value="C:cytoplasm"/>
    <property type="evidence" value="ECO:0007669"/>
    <property type="project" value="TreeGrafter"/>
</dbReference>
<dbReference type="Proteomes" id="UP000027361">
    <property type="component" value="Unassembled WGS sequence"/>
</dbReference>
<organism evidence="6 7">
    <name type="scientific">Tilletiaria anomala (strain ATCC 24038 / CBS 436.72 / UBC 951)</name>
    <dbReference type="NCBI Taxonomy" id="1037660"/>
    <lineage>
        <taxon>Eukaryota</taxon>
        <taxon>Fungi</taxon>
        <taxon>Dikarya</taxon>
        <taxon>Basidiomycota</taxon>
        <taxon>Ustilaginomycotina</taxon>
        <taxon>Exobasidiomycetes</taxon>
        <taxon>Georgefischeriales</taxon>
        <taxon>Tilletiariaceae</taxon>
        <taxon>Tilletiaria</taxon>
    </lineage>
</organism>
<dbReference type="STRING" id="1037660.A0A066VYM1"/>
<dbReference type="OrthoDB" id="433955at2759"/>
<dbReference type="PANTHER" id="PTHR14614">
    <property type="entry name" value="HEPATOCELLULAR CARCINOMA-ASSOCIATED ANTIGEN"/>
    <property type="match status" value="1"/>
</dbReference>
<dbReference type="InterPro" id="IPR019410">
    <property type="entry name" value="Methyltransf_16"/>
</dbReference>
<evidence type="ECO:0008006" key="8">
    <source>
        <dbReference type="Google" id="ProtNLM"/>
    </source>
</evidence>
<dbReference type="SUPFAM" id="SSF53335">
    <property type="entry name" value="S-adenosyl-L-methionine-dependent methyltransferases"/>
    <property type="match status" value="1"/>
</dbReference>
<evidence type="ECO:0000313" key="6">
    <source>
        <dbReference type="EMBL" id="KDN43894.1"/>
    </source>
</evidence>
<sequence length="573" mass="61390">MVSRQPHDDEGAFIPSRDLPSLRTPLLSTGDALRALNALRRGYGLPARSSPADRGRESGTTHHVGPPVYVEGGDEEHQRESEEGEGVHDVPTLAGGDAVGDEFEERTARAWLQRLISGKVTLVNDVGQRNDGKHGMESGQGGTLKDEMMDTDLALDDAAVLLSMTAGKSASGPSTLTYRFHSFHKSLSTRPAGAAPPPEAEVKVTLRDQTLVADALGGRTWGAAPLLAWELLAATTRRAPGGEKAGQSPLAPQPTAAPRRILELGAGTGLAGLALASFLEQQHSARVAKEDAANEQVMPPPYELVLTDHHPNVLANLRQNVELWMKEQQQQQQQPSRSRVAGRIDCCELDWYEVYRASLPTEGAPGTDAHGAAYTSRDSTAQTLPAAAVLATDRAHAHEEEEAEGEGEHGAAPTLTGTFDTLIVADCIYDTAHPVWIRAVAARHLAKPKLASAHGEQHGGDERTSAGAGPGVASTLPLMHVLSPLRQTHAGEIDKLHEVFPPAGVHSSSGGKEKDWQLRTLSQCVMVGYDDFAGVRWRSSRFAPRRPAEEEGGEGRAGTRTEYVYMQIGWVLV</sequence>
<name>A0A066VYM1_TILAU</name>
<gene>
    <name evidence="6" type="ORF">K437DRAFT_274750</name>
</gene>
<feature type="region of interest" description="Disordered" evidence="5">
    <location>
        <begin position="1"/>
        <end position="25"/>
    </location>
</feature>
<dbReference type="AlphaFoldDB" id="A0A066VYM1"/>
<evidence type="ECO:0000256" key="3">
    <source>
        <dbReference type="ARBA" id="ARBA00022691"/>
    </source>
</evidence>
<dbReference type="Pfam" id="PF10294">
    <property type="entry name" value="Methyltransf_16"/>
    <property type="match status" value="1"/>
</dbReference>
<keyword evidence="3" id="KW-0949">S-adenosyl-L-methionine</keyword>
<evidence type="ECO:0000313" key="7">
    <source>
        <dbReference type="Proteomes" id="UP000027361"/>
    </source>
</evidence>
<dbReference type="GeneID" id="25266566"/>
<evidence type="ECO:0000256" key="1">
    <source>
        <dbReference type="ARBA" id="ARBA00022603"/>
    </source>
</evidence>
<comment type="caution">
    <text evidence="6">The sequence shown here is derived from an EMBL/GenBank/DDBJ whole genome shotgun (WGS) entry which is preliminary data.</text>
</comment>